<sequence length="339" mass="36526">MKGAAMKKVLASLLLLTLGLTLGNAANAHRFAPSLLKIKQIGAEQYHLVWKTPVQATSSVPLRPTWPESCEVSQSSPAQIEGTGKVTSLQLTCKSLGDDGLVGDTIGVSGLSANQASAMVMLSLLDGRQYQEVLNGEQAEFVVPVEPGAGEVVTDYTVLGFEHIWGGIDHLLFVFGLLLLVGGGARLLWTITAFTVGHSITLSLVTLGFFDYPVALVEFTIALSIFLLAVELTRKGSNDLLWRHPWWLAGGFGLLHGMGFAGALAETGLPQDNVPLALLFFNVGIELGQIAFILAVLALWWVVRKPIAPWQDRLRWVPVYVLGGLSAMWCIERGLETLA</sequence>
<evidence type="ECO:0000256" key="2">
    <source>
        <dbReference type="SAM" id="SignalP"/>
    </source>
</evidence>
<dbReference type="KEGG" id="halc:EY643_12560"/>
<proteinExistence type="predicted"/>
<keyword evidence="2" id="KW-0732">Signal</keyword>
<feature type="chain" id="PRO_5024952362" evidence="2">
    <location>
        <begin position="29"/>
        <end position="339"/>
    </location>
</feature>
<reference evidence="3 4" key="1">
    <citation type="submission" date="2019-02" db="EMBL/GenBank/DDBJ databases">
        <authorList>
            <person name="Li S.-H."/>
        </authorList>
    </citation>
    <scope>NUCLEOTIDE SEQUENCE [LARGE SCALE GENOMIC DNA]</scope>
    <source>
        <strain evidence="3 4">IMCC14385</strain>
    </source>
</reference>
<keyword evidence="1" id="KW-0472">Membrane</keyword>
<dbReference type="EMBL" id="CP036422">
    <property type="protein sequence ID" value="QFU76425.1"/>
    <property type="molecule type" value="Genomic_DNA"/>
</dbReference>
<feature type="transmembrane region" description="Helical" evidence="1">
    <location>
        <begin position="245"/>
        <end position="265"/>
    </location>
</feature>
<evidence type="ECO:0000256" key="1">
    <source>
        <dbReference type="SAM" id="Phobius"/>
    </source>
</evidence>
<keyword evidence="4" id="KW-1185">Reference proteome</keyword>
<organism evidence="3 4">
    <name type="scientific">Halioglobus maricola</name>
    <dbReference type="NCBI Taxonomy" id="2601894"/>
    <lineage>
        <taxon>Bacteria</taxon>
        <taxon>Pseudomonadati</taxon>
        <taxon>Pseudomonadota</taxon>
        <taxon>Gammaproteobacteria</taxon>
        <taxon>Cellvibrionales</taxon>
        <taxon>Halieaceae</taxon>
        <taxon>Halioglobus</taxon>
    </lineage>
</organism>
<name>A0A5P9NLP1_9GAMM</name>
<dbReference type="OrthoDB" id="9808870at2"/>
<keyword evidence="1" id="KW-1133">Transmembrane helix</keyword>
<dbReference type="Proteomes" id="UP000326287">
    <property type="component" value="Chromosome"/>
</dbReference>
<gene>
    <name evidence="3" type="ORF">EY643_12560</name>
</gene>
<dbReference type="Pfam" id="PF13795">
    <property type="entry name" value="HupE_UreJ_2"/>
    <property type="match status" value="1"/>
</dbReference>
<accession>A0A5P9NLP1</accession>
<dbReference type="InterPro" id="IPR032809">
    <property type="entry name" value="Put_HupE_UreJ"/>
</dbReference>
<protein>
    <submittedName>
        <fullName evidence="3">HupE/UreJ family protein</fullName>
    </submittedName>
</protein>
<dbReference type="RefSeq" id="WP_153239567.1">
    <property type="nucleotide sequence ID" value="NZ_CP036422.1"/>
</dbReference>
<feature type="transmembrane region" description="Helical" evidence="1">
    <location>
        <begin position="314"/>
        <end position="331"/>
    </location>
</feature>
<feature type="transmembrane region" description="Helical" evidence="1">
    <location>
        <begin position="216"/>
        <end position="233"/>
    </location>
</feature>
<feature type="transmembrane region" description="Helical" evidence="1">
    <location>
        <begin position="277"/>
        <end position="302"/>
    </location>
</feature>
<evidence type="ECO:0000313" key="3">
    <source>
        <dbReference type="EMBL" id="QFU76425.1"/>
    </source>
</evidence>
<evidence type="ECO:0000313" key="4">
    <source>
        <dbReference type="Proteomes" id="UP000326287"/>
    </source>
</evidence>
<dbReference type="AlphaFoldDB" id="A0A5P9NLP1"/>
<keyword evidence="1" id="KW-0812">Transmembrane</keyword>
<feature type="signal peptide" evidence="2">
    <location>
        <begin position="1"/>
        <end position="28"/>
    </location>
</feature>